<keyword evidence="3" id="KW-1185">Reference proteome</keyword>
<dbReference type="EMBL" id="JABSNP010000009">
    <property type="protein sequence ID" value="NRT19347.1"/>
    <property type="molecule type" value="Genomic_DNA"/>
</dbReference>
<name>A0ABX2FQC3_9BACT</name>
<feature type="signal peptide" evidence="1">
    <location>
        <begin position="1"/>
        <end position="23"/>
    </location>
</feature>
<keyword evidence="1" id="KW-0732">Signal</keyword>
<dbReference type="RefSeq" id="WP_173810081.1">
    <property type="nucleotide sequence ID" value="NZ_JABSNP010000009.1"/>
</dbReference>
<evidence type="ECO:0000313" key="2">
    <source>
        <dbReference type="EMBL" id="NRT19347.1"/>
    </source>
</evidence>
<dbReference type="Proteomes" id="UP000779507">
    <property type="component" value="Unassembled WGS sequence"/>
</dbReference>
<feature type="chain" id="PRO_5045579192" evidence="1">
    <location>
        <begin position="24"/>
        <end position="177"/>
    </location>
</feature>
<proteinExistence type="predicted"/>
<evidence type="ECO:0000313" key="3">
    <source>
        <dbReference type="Proteomes" id="UP000779507"/>
    </source>
</evidence>
<gene>
    <name evidence="2" type="ORF">HNP98_002176</name>
</gene>
<accession>A0ABX2FQC3</accession>
<evidence type="ECO:0000256" key="1">
    <source>
        <dbReference type="SAM" id="SignalP"/>
    </source>
</evidence>
<sequence length="177" mass="18198">MSTISKKLVGFLYSGAAQTLASAAWKGNANAVYGFNNDGTGYQVFKPGNIFNSLTQLVPDGMYILDAAKLGFELPGAVLTASAGAGPATEALTLTTFLHSFSGGYDNITIQVSSPVATDSEYLLVFDSPGAYSYKLALNNAISLSVPSVAAGQIVTLSAVAPSGARLTHTFTVGETT</sequence>
<comment type="caution">
    <text evidence="2">The sequence shown here is derived from an EMBL/GenBank/DDBJ whole genome shotgun (WGS) entry which is preliminary data.</text>
</comment>
<protein>
    <submittedName>
        <fullName evidence="2">Uncharacterized protein</fullName>
    </submittedName>
</protein>
<reference evidence="2 3" key="1">
    <citation type="submission" date="2020-05" db="EMBL/GenBank/DDBJ databases">
        <title>Genomic Encyclopedia of Type Strains, Phase IV (KMG-V): Genome sequencing to study the core and pangenomes of soil and plant-associated prokaryotes.</title>
        <authorList>
            <person name="Whitman W."/>
        </authorList>
    </citation>
    <scope>NUCLEOTIDE SEQUENCE [LARGE SCALE GENOMIC DNA]</scope>
    <source>
        <strain evidence="2 3">9A</strain>
    </source>
</reference>
<organism evidence="2 3">
    <name type="scientific">Hymenobacter caeli</name>
    <dbReference type="NCBI Taxonomy" id="2735894"/>
    <lineage>
        <taxon>Bacteria</taxon>
        <taxon>Pseudomonadati</taxon>
        <taxon>Bacteroidota</taxon>
        <taxon>Cytophagia</taxon>
        <taxon>Cytophagales</taxon>
        <taxon>Hymenobacteraceae</taxon>
        <taxon>Hymenobacter</taxon>
    </lineage>
</organism>